<organism evidence="1 2">
    <name type="scientific">Coprinopsis marcescibilis</name>
    <name type="common">Agaric fungus</name>
    <name type="synonym">Psathyrella marcescibilis</name>
    <dbReference type="NCBI Taxonomy" id="230819"/>
    <lineage>
        <taxon>Eukaryota</taxon>
        <taxon>Fungi</taxon>
        <taxon>Dikarya</taxon>
        <taxon>Basidiomycota</taxon>
        <taxon>Agaricomycotina</taxon>
        <taxon>Agaricomycetes</taxon>
        <taxon>Agaricomycetidae</taxon>
        <taxon>Agaricales</taxon>
        <taxon>Agaricineae</taxon>
        <taxon>Psathyrellaceae</taxon>
        <taxon>Coprinopsis</taxon>
    </lineage>
</organism>
<evidence type="ECO:0000313" key="2">
    <source>
        <dbReference type="Proteomes" id="UP000307440"/>
    </source>
</evidence>
<sequence>MKSGMMRTPSASDVVPAGGVTGTLTTMLNKTTAILPEGLIASLGVSRGDESIRGAKHQLSVERHCQHHSQTPPFHRAANWVPTTSSAIDIATLSTPPHVAALYAVFRVAIERDLRANLGRIKMYLGDADSELQEAILPLSPTGEQQGVGSQYSRTAKILIDHIQERTLESFQSFVDQVREVFLGGAQDGEEGRDLVREIRSSQEPVRDVIKEGCAWDVASNPIGPSGNRG</sequence>
<protein>
    <submittedName>
        <fullName evidence="1">Uncharacterized protein</fullName>
    </submittedName>
</protein>
<keyword evidence="2" id="KW-1185">Reference proteome</keyword>
<dbReference type="Proteomes" id="UP000307440">
    <property type="component" value="Unassembled WGS sequence"/>
</dbReference>
<dbReference type="EMBL" id="ML210246">
    <property type="protein sequence ID" value="TFK22226.1"/>
    <property type="molecule type" value="Genomic_DNA"/>
</dbReference>
<name>A0A5C3KPJ7_COPMA</name>
<accession>A0A5C3KPJ7</accession>
<reference evidence="1 2" key="1">
    <citation type="journal article" date="2019" name="Nat. Ecol. Evol.">
        <title>Megaphylogeny resolves global patterns of mushroom evolution.</title>
        <authorList>
            <person name="Varga T."/>
            <person name="Krizsan K."/>
            <person name="Foldi C."/>
            <person name="Dima B."/>
            <person name="Sanchez-Garcia M."/>
            <person name="Sanchez-Ramirez S."/>
            <person name="Szollosi G.J."/>
            <person name="Szarkandi J.G."/>
            <person name="Papp V."/>
            <person name="Albert L."/>
            <person name="Andreopoulos W."/>
            <person name="Angelini C."/>
            <person name="Antonin V."/>
            <person name="Barry K.W."/>
            <person name="Bougher N.L."/>
            <person name="Buchanan P."/>
            <person name="Buyck B."/>
            <person name="Bense V."/>
            <person name="Catcheside P."/>
            <person name="Chovatia M."/>
            <person name="Cooper J."/>
            <person name="Damon W."/>
            <person name="Desjardin D."/>
            <person name="Finy P."/>
            <person name="Geml J."/>
            <person name="Haridas S."/>
            <person name="Hughes K."/>
            <person name="Justo A."/>
            <person name="Karasinski D."/>
            <person name="Kautmanova I."/>
            <person name="Kiss B."/>
            <person name="Kocsube S."/>
            <person name="Kotiranta H."/>
            <person name="LaButti K.M."/>
            <person name="Lechner B.E."/>
            <person name="Liimatainen K."/>
            <person name="Lipzen A."/>
            <person name="Lukacs Z."/>
            <person name="Mihaltcheva S."/>
            <person name="Morgado L.N."/>
            <person name="Niskanen T."/>
            <person name="Noordeloos M.E."/>
            <person name="Ohm R.A."/>
            <person name="Ortiz-Santana B."/>
            <person name="Ovrebo C."/>
            <person name="Racz N."/>
            <person name="Riley R."/>
            <person name="Savchenko A."/>
            <person name="Shiryaev A."/>
            <person name="Soop K."/>
            <person name="Spirin V."/>
            <person name="Szebenyi C."/>
            <person name="Tomsovsky M."/>
            <person name="Tulloss R.E."/>
            <person name="Uehling J."/>
            <person name="Grigoriev I.V."/>
            <person name="Vagvolgyi C."/>
            <person name="Papp T."/>
            <person name="Martin F.M."/>
            <person name="Miettinen O."/>
            <person name="Hibbett D.S."/>
            <person name="Nagy L.G."/>
        </authorList>
    </citation>
    <scope>NUCLEOTIDE SEQUENCE [LARGE SCALE GENOMIC DNA]</scope>
    <source>
        <strain evidence="1 2">CBS 121175</strain>
    </source>
</reference>
<proteinExistence type="predicted"/>
<dbReference type="AlphaFoldDB" id="A0A5C3KPJ7"/>
<dbReference type="OrthoDB" id="296793at2759"/>
<evidence type="ECO:0000313" key="1">
    <source>
        <dbReference type="EMBL" id="TFK22226.1"/>
    </source>
</evidence>
<dbReference type="STRING" id="230819.A0A5C3KPJ7"/>
<gene>
    <name evidence="1" type="ORF">FA15DRAFT_706563</name>
</gene>